<gene>
    <name evidence="2" type="ORF">BS78_K205800</name>
</gene>
<accession>A0A9W7XEE9</accession>
<keyword evidence="3" id="KW-1185">Reference proteome</keyword>
<evidence type="ECO:0000313" key="3">
    <source>
        <dbReference type="Proteomes" id="UP001164776"/>
    </source>
</evidence>
<protein>
    <submittedName>
        <fullName evidence="2">Uncharacterized protein</fullName>
    </submittedName>
</protein>
<dbReference type="AlphaFoldDB" id="A0A9W7XEE9"/>
<feature type="compositionally biased region" description="Basic and acidic residues" evidence="1">
    <location>
        <begin position="21"/>
        <end position="46"/>
    </location>
</feature>
<evidence type="ECO:0000313" key="2">
    <source>
        <dbReference type="EMBL" id="KAJ1257132.1"/>
    </source>
</evidence>
<feature type="region of interest" description="Disordered" evidence="1">
    <location>
        <begin position="1"/>
        <end position="78"/>
    </location>
</feature>
<dbReference type="Proteomes" id="UP001164776">
    <property type="component" value="Unassembled WGS sequence"/>
</dbReference>
<proteinExistence type="predicted"/>
<evidence type="ECO:0000256" key="1">
    <source>
        <dbReference type="SAM" id="MobiDB-lite"/>
    </source>
</evidence>
<dbReference type="EMBL" id="MU629441">
    <property type="protein sequence ID" value="KAJ1257132.1"/>
    <property type="molecule type" value="Genomic_DNA"/>
</dbReference>
<name>A0A9W7XEE9_9POAL</name>
<reference evidence="2 3" key="1">
    <citation type="submission" date="2022-10" db="EMBL/GenBank/DDBJ databases">
        <title>WGS assembly of Paspalum vaginatum 540-79.</title>
        <authorList>
            <person name="Sun G."/>
            <person name="Wase N."/>
            <person name="Shu S."/>
            <person name="Jenkins J."/>
            <person name="Zhou B."/>
            <person name="Torres-Rodriguez J."/>
            <person name="Chen C."/>
            <person name="Sandor L."/>
            <person name="Plott C."/>
            <person name="Yoshinga Y."/>
            <person name="Daum C."/>
            <person name="Qi P."/>
            <person name="Barry K."/>
            <person name="Lipzen A."/>
            <person name="Berry L."/>
            <person name="Pedersen C."/>
            <person name="Gottilla T."/>
            <person name="Foltz A."/>
            <person name="Yu H."/>
            <person name="O'Malley R."/>
            <person name="Zhang C."/>
            <person name="Devos K."/>
            <person name="Sigmon B."/>
            <person name="Yu B."/>
            <person name="Obata T."/>
            <person name="Schmutz J."/>
            <person name="Schnable J."/>
        </authorList>
    </citation>
    <scope>NUCLEOTIDE SEQUENCE [LARGE SCALE GENOMIC DNA]</scope>
    <source>
        <strain evidence="3">cv. 540-79</strain>
    </source>
</reference>
<sequence>MTLDDRTNKPQLRATCWASEEEPKRWGDRPVPEPSKRARRPSRDAKYGPARSNESGCRPTTPTRPRSPFFGTPEIFFGSPSPAPLPRRRFLRPGMRARRLVLTTSSVSAHPAAHVREHLAARPQRHRQLLIWRTVARPVGAGGSAPFHLTETEVPAASPLFVLRRKSAAARLSLSFAAGIHLCHLDPRSICRDLRLFQ</sequence>
<organism evidence="2 3">
    <name type="scientific">Paspalum vaginatum</name>
    <name type="common">seashore paspalum</name>
    <dbReference type="NCBI Taxonomy" id="158149"/>
    <lineage>
        <taxon>Eukaryota</taxon>
        <taxon>Viridiplantae</taxon>
        <taxon>Streptophyta</taxon>
        <taxon>Embryophyta</taxon>
        <taxon>Tracheophyta</taxon>
        <taxon>Spermatophyta</taxon>
        <taxon>Magnoliopsida</taxon>
        <taxon>Liliopsida</taxon>
        <taxon>Poales</taxon>
        <taxon>Poaceae</taxon>
        <taxon>PACMAD clade</taxon>
        <taxon>Panicoideae</taxon>
        <taxon>Andropogonodae</taxon>
        <taxon>Paspaleae</taxon>
        <taxon>Paspalinae</taxon>
        <taxon>Paspalum</taxon>
    </lineage>
</organism>
<comment type="caution">
    <text evidence="2">The sequence shown here is derived from an EMBL/GenBank/DDBJ whole genome shotgun (WGS) entry which is preliminary data.</text>
</comment>